<proteinExistence type="predicted"/>
<protein>
    <submittedName>
        <fullName evidence="2">Uncharacterized protein</fullName>
    </submittedName>
</protein>
<sequence>MPGIDVENISNLGENQLITDDSVVRNSLSKGRELTQRLRATIIENSKANRAERIMREGTKPNNFAEYASKMPSPTAARNPTAAEKQAMIKWIKEDVQMKGIICRKLSAVIQGLLDESSTAQEQWDILAMNFGHLDMSSQFEL</sequence>
<gene>
    <name evidence="2" type="ORF">HD556DRAFT_1309156</name>
</gene>
<evidence type="ECO:0000256" key="1">
    <source>
        <dbReference type="SAM" id="MobiDB-lite"/>
    </source>
</evidence>
<name>A0A9P7AMT5_9AGAM</name>
<accession>A0A9P7AMT5</accession>
<comment type="caution">
    <text evidence="2">The sequence shown here is derived from an EMBL/GenBank/DDBJ whole genome shotgun (WGS) entry which is preliminary data.</text>
</comment>
<dbReference type="OrthoDB" id="119257at2759"/>
<dbReference type="GeneID" id="64594005"/>
<dbReference type="EMBL" id="JABBWE010000035">
    <property type="protein sequence ID" value="KAG1792608.1"/>
    <property type="molecule type" value="Genomic_DNA"/>
</dbReference>
<organism evidence="2 3">
    <name type="scientific">Suillus plorans</name>
    <dbReference type="NCBI Taxonomy" id="116603"/>
    <lineage>
        <taxon>Eukaryota</taxon>
        <taxon>Fungi</taxon>
        <taxon>Dikarya</taxon>
        <taxon>Basidiomycota</taxon>
        <taxon>Agaricomycotina</taxon>
        <taxon>Agaricomycetes</taxon>
        <taxon>Agaricomycetidae</taxon>
        <taxon>Boletales</taxon>
        <taxon>Suillineae</taxon>
        <taxon>Suillaceae</taxon>
        <taxon>Suillus</taxon>
    </lineage>
</organism>
<evidence type="ECO:0000313" key="2">
    <source>
        <dbReference type="EMBL" id="KAG1792608.1"/>
    </source>
</evidence>
<reference evidence="2" key="1">
    <citation type="journal article" date="2020" name="New Phytol.">
        <title>Comparative genomics reveals dynamic genome evolution in host specialist ectomycorrhizal fungi.</title>
        <authorList>
            <person name="Lofgren L.A."/>
            <person name="Nguyen N.H."/>
            <person name="Vilgalys R."/>
            <person name="Ruytinx J."/>
            <person name="Liao H.L."/>
            <person name="Branco S."/>
            <person name="Kuo A."/>
            <person name="LaButti K."/>
            <person name="Lipzen A."/>
            <person name="Andreopoulos W."/>
            <person name="Pangilinan J."/>
            <person name="Riley R."/>
            <person name="Hundley H."/>
            <person name="Na H."/>
            <person name="Barry K."/>
            <person name="Grigoriev I.V."/>
            <person name="Stajich J.E."/>
            <person name="Kennedy P.G."/>
        </authorList>
    </citation>
    <scope>NUCLEOTIDE SEQUENCE</scope>
    <source>
        <strain evidence="2">S12</strain>
    </source>
</reference>
<evidence type="ECO:0000313" key="3">
    <source>
        <dbReference type="Proteomes" id="UP000719766"/>
    </source>
</evidence>
<dbReference type="Proteomes" id="UP000719766">
    <property type="component" value="Unassembled WGS sequence"/>
</dbReference>
<feature type="region of interest" description="Disordered" evidence="1">
    <location>
        <begin position="56"/>
        <end position="80"/>
    </location>
</feature>
<dbReference type="AlphaFoldDB" id="A0A9P7AMT5"/>
<dbReference type="RefSeq" id="XP_041159187.1">
    <property type="nucleotide sequence ID" value="XM_041300241.1"/>
</dbReference>
<keyword evidence="3" id="KW-1185">Reference proteome</keyword>